<dbReference type="Proteomes" id="UP000489600">
    <property type="component" value="Unassembled WGS sequence"/>
</dbReference>
<dbReference type="Pfam" id="PF06955">
    <property type="entry name" value="XET_C"/>
    <property type="match status" value="1"/>
</dbReference>
<dbReference type="Gene3D" id="2.60.120.200">
    <property type="match status" value="1"/>
</dbReference>
<dbReference type="OrthoDB" id="4781at2759"/>
<evidence type="ECO:0000256" key="6">
    <source>
        <dbReference type="ARBA" id="ARBA00022801"/>
    </source>
</evidence>
<dbReference type="GO" id="GO:0042546">
    <property type="term" value="P:cell wall biogenesis"/>
    <property type="evidence" value="ECO:0007669"/>
    <property type="project" value="InterPro"/>
</dbReference>
<comment type="subcellular location">
    <subcellularLocation>
        <location evidence="11">Secreted</location>
        <location evidence="11">Cell wall</location>
    </subcellularLocation>
    <subcellularLocation>
        <location evidence="11">Secreted</location>
        <location evidence="11">Extracellular space</location>
        <location evidence="11">Apoplast</location>
    </subcellularLocation>
</comment>
<keyword evidence="3 11" id="KW-0964">Secreted</keyword>
<evidence type="ECO:0000256" key="12">
    <source>
        <dbReference type="SAM" id="Phobius"/>
    </source>
</evidence>
<dbReference type="AlphaFoldDB" id="A0A565BI75"/>
<dbReference type="GO" id="GO:0016762">
    <property type="term" value="F:xyloglucan:xyloglucosyl transferase activity"/>
    <property type="evidence" value="ECO:0007669"/>
    <property type="project" value="UniProtKB-EC"/>
</dbReference>
<keyword evidence="4 11" id="KW-0808">Transferase</keyword>
<dbReference type="PROSITE" id="PS51762">
    <property type="entry name" value="GH16_2"/>
    <property type="match status" value="1"/>
</dbReference>
<sequence>MNIESIFSLFNIVSVLFLIITTQVRARGGRPFDENYVVKWGQVLKLNQGKEVELSMDRSSGSGFESRSHYGSGYFQMRIKLPPKDSAGVVTAFYLTSKGNTHDEIDFEFLGNREGKPIAMQTNVFANGQGNREQKFVFWFDPTADFHTYGILWNPYHIVFYVDKIPIRVFKNDKRYGVSYPSKPMQVVASLWNGEDWATNGGRDKINWAYAPFKANFQGFSGSGCHADGQSINAKSCGSTMYWWNARKYSRLSAIKQKELRNVRAKHMNYDYCSDRARFPVPPVECRWNQ</sequence>
<dbReference type="GO" id="GO:0071555">
    <property type="term" value="P:cell wall organization"/>
    <property type="evidence" value="ECO:0007669"/>
    <property type="project" value="UniProtKB-KW"/>
</dbReference>
<evidence type="ECO:0000256" key="7">
    <source>
        <dbReference type="ARBA" id="ARBA00023157"/>
    </source>
</evidence>
<evidence type="ECO:0000256" key="3">
    <source>
        <dbReference type="ARBA" id="ARBA00022525"/>
    </source>
</evidence>
<name>A0A565BI75_9BRAS</name>
<keyword evidence="6 11" id="KW-0378">Hydrolase</keyword>
<organism evidence="14 15">
    <name type="scientific">Arabis nemorensis</name>
    <dbReference type="NCBI Taxonomy" id="586526"/>
    <lineage>
        <taxon>Eukaryota</taxon>
        <taxon>Viridiplantae</taxon>
        <taxon>Streptophyta</taxon>
        <taxon>Embryophyta</taxon>
        <taxon>Tracheophyta</taxon>
        <taxon>Spermatophyta</taxon>
        <taxon>Magnoliopsida</taxon>
        <taxon>eudicotyledons</taxon>
        <taxon>Gunneridae</taxon>
        <taxon>Pentapetalae</taxon>
        <taxon>rosids</taxon>
        <taxon>malvids</taxon>
        <taxon>Brassicales</taxon>
        <taxon>Brassicaceae</taxon>
        <taxon>Arabideae</taxon>
        <taxon>Arabis</taxon>
    </lineage>
</organism>
<comment type="similarity">
    <text evidence="11">Belongs to the glycosyl hydrolase 16 family.</text>
</comment>
<keyword evidence="5" id="KW-0732">Signal</keyword>
<dbReference type="GO" id="GO:0048046">
    <property type="term" value="C:apoplast"/>
    <property type="evidence" value="ECO:0007669"/>
    <property type="project" value="UniProtKB-SubCell"/>
</dbReference>
<dbReference type="GO" id="GO:0004553">
    <property type="term" value="F:hydrolase activity, hydrolyzing O-glycosyl compounds"/>
    <property type="evidence" value="ECO:0007669"/>
    <property type="project" value="InterPro"/>
</dbReference>
<dbReference type="PANTHER" id="PTHR31062">
    <property type="entry name" value="XYLOGLUCAN ENDOTRANSGLUCOSYLASE/HYDROLASE PROTEIN 8-RELATED"/>
    <property type="match status" value="1"/>
</dbReference>
<accession>A0A565BI75</accession>
<dbReference type="EC" id="2.4.1.207" evidence="11"/>
<evidence type="ECO:0000313" key="15">
    <source>
        <dbReference type="Proteomes" id="UP000489600"/>
    </source>
</evidence>
<keyword evidence="15" id="KW-1185">Reference proteome</keyword>
<evidence type="ECO:0000256" key="2">
    <source>
        <dbReference type="ARBA" id="ARBA00022523"/>
    </source>
</evidence>
<dbReference type="FunFam" id="2.60.120.200:FF:000025">
    <property type="entry name" value="Xyloglucan endotransglucosylase/hydrolase"/>
    <property type="match status" value="1"/>
</dbReference>
<evidence type="ECO:0000256" key="4">
    <source>
        <dbReference type="ARBA" id="ARBA00022679"/>
    </source>
</evidence>
<keyword evidence="9 11" id="KW-0961">Cell wall biogenesis/degradation</keyword>
<evidence type="ECO:0000313" key="14">
    <source>
        <dbReference type="EMBL" id="VVB01342.1"/>
    </source>
</evidence>
<evidence type="ECO:0000256" key="9">
    <source>
        <dbReference type="ARBA" id="ARBA00023316"/>
    </source>
</evidence>
<comment type="caution">
    <text evidence="14">The sequence shown here is derived from an EMBL/GenBank/DDBJ whole genome shotgun (WGS) entry which is preliminary data.</text>
</comment>
<dbReference type="PIRSF" id="PIRSF005604">
    <property type="entry name" value="XET"/>
    <property type="match status" value="1"/>
</dbReference>
<feature type="domain" description="GH16" evidence="13">
    <location>
        <begin position="15"/>
        <end position="217"/>
    </location>
</feature>
<evidence type="ECO:0000256" key="11">
    <source>
        <dbReference type="RuleBase" id="RU361120"/>
    </source>
</evidence>
<keyword evidence="1 11" id="KW-0134">Cell wall</keyword>
<dbReference type="InterPro" id="IPR008264">
    <property type="entry name" value="Beta_glucanase"/>
</dbReference>
<keyword evidence="8 11" id="KW-0326">Glycosidase</keyword>
<evidence type="ECO:0000256" key="1">
    <source>
        <dbReference type="ARBA" id="ARBA00022512"/>
    </source>
</evidence>
<dbReference type="InterPro" id="IPR000757">
    <property type="entry name" value="Beta-glucanase-like"/>
</dbReference>
<protein>
    <recommendedName>
        <fullName evidence="11">Xyloglucan endotransglucosylase/hydrolase</fullName>
        <ecNumber evidence="11">2.4.1.207</ecNumber>
    </recommendedName>
</protein>
<evidence type="ECO:0000256" key="10">
    <source>
        <dbReference type="PIRSR" id="PIRSR005604-1"/>
    </source>
</evidence>
<dbReference type="Pfam" id="PF00722">
    <property type="entry name" value="Glyco_hydro_16"/>
    <property type="match status" value="1"/>
</dbReference>
<evidence type="ECO:0000256" key="5">
    <source>
        <dbReference type="ARBA" id="ARBA00022729"/>
    </source>
</evidence>
<dbReference type="GO" id="GO:0010411">
    <property type="term" value="P:xyloglucan metabolic process"/>
    <property type="evidence" value="ECO:0007669"/>
    <property type="project" value="InterPro"/>
</dbReference>
<keyword evidence="12" id="KW-0812">Transmembrane</keyword>
<feature type="transmembrane region" description="Helical" evidence="12">
    <location>
        <begin position="6"/>
        <end position="24"/>
    </location>
</feature>
<feature type="active site" description="Proton donor" evidence="10">
    <location>
        <position position="108"/>
    </location>
</feature>
<keyword evidence="12" id="KW-1133">Transmembrane helix</keyword>
<dbReference type="EMBL" id="CABITT030000004">
    <property type="protein sequence ID" value="VVB01342.1"/>
    <property type="molecule type" value="Genomic_DNA"/>
</dbReference>
<keyword evidence="12" id="KW-0472">Membrane</keyword>
<dbReference type="PRINTS" id="PR00737">
    <property type="entry name" value="GLHYDRLASE16"/>
</dbReference>
<gene>
    <name evidence="14" type="ORF">ANE_LOCUS11786</name>
</gene>
<proteinExistence type="inferred from homology"/>
<feature type="active site" description="Nucleophile" evidence="10">
    <location>
        <position position="104"/>
    </location>
</feature>
<comment type="function">
    <text evidence="11">Catalyzes xyloglucan endohydrolysis (XEH) and/or endotransglycosylation (XET). Cleaves and religates xyloglucan polymers, an essential constituent of the primary cell wall, and thereby participates in cell wall construction of growing tissues.</text>
</comment>
<keyword evidence="2 11" id="KW-0052">Apoplast</keyword>
<dbReference type="InterPro" id="IPR013320">
    <property type="entry name" value="ConA-like_dom_sf"/>
</dbReference>
<evidence type="ECO:0000256" key="8">
    <source>
        <dbReference type="ARBA" id="ARBA00023295"/>
    </source>
</evidence>
<dbReference type="InterPro" id="IPR044791">
    <property type="entry name" value="Beta-glucanase/XTH"/>
</dbReference>
<dbReference type="SUPFAM" id="SSF49899">
    <property type="entry name" value="Concanavalin A-like lectins/glucanases"/>
    <property type="match status" value="1"/>
</dbReference>
<keyword evidence="7" id="KW-1015">Disulfide bond</keyword>
<reference evidence="14" key="1">
    <citation type="submission" date="2019-07" db="EMBL/GenBank/DDBJ databases">
        <authorList>
            <person name="Dittberner H."/>
        </authorList>
    </citation>
    <scope>NUCLEOTIDE SEQUENCE [LARGE SCALE GENOMIC DNA]</scope>
</reference>
<dbReference type="InterPro" id="IPR016455">
    <property type="entry name" value="XTH"/>
</dbReference>
<dbReference type="InterPro" id="IPR010713">
    <property type="entry name" value="XET_C"/>
</dbReference>
<evidence type="ECO:0000259" key="13">
    <source>
        <dbReference type="PROSITE" id="PS51762"/>
    </source>
</evidence>
<comment type="PTM">
    <text evidence="11">Contains at least one intrachain disulfide bond essential for its enzymatic activity.</text>
</comment>
<dbReference type="CDD" id="cd02176">
    <property type="entry name" value="GH16_XET"/>
    <property type="match status" value="1"/>
</dbReference>